<keyword evidence="3" id="KW-1185">Reference proteome</keyword>
<protein>
    <submittedName>
        <fullName evidence="2">DUF1800 family protein</fullName>
    </submittedName>
</protein>
<evidence type="ECO:0000313" key="2">
    <source>
        <dbReference type="EMBL" id="MVT44958.1"/>
    </source>
</evidence>
<evidence type="ECO:0000256" key="1">
    <source>
        <dbReference type="SAM" id="MobiDB-lite"/>
    </source>
</evidence>
<dbReference type="Proteomes" id="UP000468388">
    <property type="component" value="Unassembled WGS sequence"/>
</dbReference>
<proteinExistence type="predicted"/>
<organism evidence="2 3">
    <name type="scientific">Chitinophaga oryziterrae</name>
    <dbReference type="NCBI Taxonomy" id="1031224"/>
    <lineage>
        <taxon>Bacteria</taxon>
        <taxon>Pseudomonadati</taxon>
        <taxon>Bacteroidota</taxon>
        <taxon>Chitinophagia</taxon>
        <taxon>Chitinophagales</taxon>
        <taxon>Chitinophagaceae</taxon>
        <taxon>Chitinophaga</taxon>
    </lineage>
</organism>
<comment type="caution">
    <text evidence="2">The sequence shown here is derived from an EMBL/GenBank/DDBJ whole genome shotgun (WGS) entry which is preliminary data.</text>
</comment>
<reference evidence="2 3" key="1">
    <citation type="submission" date="2019-12" db="EMBL/GenBank/DDBJ databases">
        <title>The draft genomic sequence of strain Chitinophaga oryziterrae JCM 16595.</title>
        <authorList>
            <person name="Zhang X."/>
        </authorList>
    </citation>
    <scope>NUCLEOTIDE SEQUENCE [LARGE SCALE GENOMIC DNA]</scope>
    <source>
        <strain evidence="2 3">JCM 16595</strain>
    </source>
</reference>
<dbReference type="Pfam" id="PF08811">
    <property type="entry name" value="DUF1800"/>
    <property type="match status" value="1"/>
</dbReference>
<dbReference type="AlphaFoldDB" id="A0A6N8JL57"/>
<feature type="compositionally biased region" description="Basic and acidic residues" evidence="1">
    <location>
        <begin position="60"/>
        <end position="69"/>
    </location>
</feature>
<feature type="region of interest" description="Disordered" evidence="1">
    <location>
        <begin position="40"/>
        <end position="69"/>
    </location>
</feature>
<dbReference type="InterPro" id="IPR014917">
    <property type="entry name" value="DUF1800"/>
</dbReference>
<dbReference type="OrthoDB" id="9772295at2"/>
<accession>A0A6N8JL57</accession>
<evidence type="ECO:0000313" key="3">
    <source>
        <dbReference type="Proteomes" id="UP000468388"/>
    </source>
</evidence>
<sequence length="473" mass="54300">MQHLAWRAGFGESLPVIEEWSHKKRKQIVDKVLIGREKDKSATLTLANPPETPDVPKGQMTKDEKKEKRQMEMQGIKDLNIAWINTMVNSEHPLREKMALFWHGHFASRSSRAVFSEQLLEVIRTNALGNFGDLLTGVSKSSAMLEYLNNKQNRKAHPNENFAREVMELFTLGRGNYTETDIKESARAFTGWSYDADGNFVFQEKAHDAGDKTFLGKTGDFNGDDILKILLENKQTAKFITAKIYKFFVDDMPDDAKINALADKFYASNYDIKELMRNIFMADWFYDPRYIGGHIKSPIELIVGLRRTIPVTFEKEEVMLSFQQILGQTLFYPPNVAGWPGGRNWIDSSSLMYRLQLPQMILYDKESDIKPKEITPEMGMMQYKEQATAQVNAAFKKQFNKKIKTDVNWQPYFKEYEKVSRENLAATITDTLLLTNKSVNKALLDSYADATSRESYIKSVTIAVMSTPEYQLC</sequence>
<name>A0A6N8JL57_9BACT</name>
<dbReference type="EMBL" id="WRXO01000014">
    <property type="protein sequence ID" value="MVT44958.1"/>
    <property type="molecule type" value="Genomic_DNA"/>
</dbReference>
<gene>
    <name evidence="2" type="ORF">GO495_30490</name>
</gene>